<protein>
    <recommendedName>
        <fullName evidence="4">Zn(2)-C6 fungal-type domain-containing protein</fullName>
    </recommendedName>
</protein>
<dbReference type="PANTHER" id="PTHR37534:SF15">
    <property type="entry name" value="ZN(II)2CYS6 TRANSCRIPTION FACTOR (EUROFUNG)"/>
    <property type="match status" value="1"/>
</dbReference>
<proteinExistence type="predicted"/>
<reference evidence="6" key="1">
    <citation type="submission" date="2016-05" db="EMBL/GenBank/DDBJ databases">
        <title>Comparative genomics of biotechnologically important yeasts.</title>
        <authorList>
            <consortium name="DOE Joint Genome Institute"/>
            <person name="Riley R."/>
            <person name="Haridas S."/>
            <person name="Wolfe K.H."/>
            <person name="Lopes M.R."/>
            <person name="Hittinger C.T."/>
            <person name="Goker M."/>
            <person name="Salamov A."/>
            <person name="Wisecaver J."/>
            <person name="Long T.M."/>
            <person name="Aerts A.L."/>
            <person name="Barry K."/>
            <person name="Choi C."/>
            <person name="Clum A."/>
            <person name="Coughlan A.Y."/>
            <person name="Deshpande S."/>
            <person name="Douglass A.P."/>
            <person name="Hanson S.J."/>
            <person name="Klenk H.-P."/>
            <person name="Labutti K."/>
            <person name="Lapidus A."/>
            <person name="Lindquist E."/>
            <person name="Lipzen A."/>
            <person name="Meier-Kolthoff J.P."/>
            <person name="Ohm R.A."/>
            <person name="Otillar R.P."/>
            <person name="Pangilinan J."/>
            <person name="Peng Y."/>
            <person name="Rokas A."/>
            <person name="Rosa C.A."/>
            <person name="Scheuner C."/>
            <person name="Sibirny A.A."/>
            <person name="Slot J.C."/>
            <person name="Stielow J.B."/>
            <person name="Sun H."/>
            <person name="Kurtzman C.P."/>
            <person name="Blackwell M."/>
            <person name="Grigoriev I.V."/>
            <person name="Jeffries T.W."/>
        </authorList>
    </citation>
    <scope>NUCLEOTIDE SEQUENCE [LARGE SCALE GENOMIC DNA]</scope>
    <source>
        <strain evidence="6">NRRL Y-1933</strain>
    </source>
</reference>
<comment type="subcellular location">
    <subcellularLocation>
        <location evidence="1">Nucleus</location>
    </subcellularLocation>
</comment>
<dbReference type="STRING" id="984485.A0A1E4RN70"/>
<dbReference type="EMBL" id="KV454539">
    <property type="protein sequence ID" value="ODV68717.1"/>
    <property type="molecule type" value="Genomic_DNA"/>
</dbReference>
<feature type="compositionally biased region" description="Basic and acidic residues" evidence="3">
    <location>
        <begin position="130"/>
        <end position="139"/>
    </location>
</feature>
<dbReference type="GO" id="GO:0045944">
    <property type="term" value="P:positive regulation of transcription by RNA polymerase II"/>
    <property type="evidence" value="ECO:0007669"/>
    <property type="project" value="TreeGrafter"/>
</dbReference>
<feature type="region of interest" description="Disordered" evidence="3">
    <location>
        <begin position="164"/>
        <end position="209"/>
    </location>
</feature>
<feature type="compositionally biased region" description="Basic and acidic residues" evidence="3">
    <location>
        <begin position="19"/>
        <end position="30"/>
    </location>
</feature>
<feature type="domain" description="Zn(2)-C6 fungal-type" evidence="4">
    <location>
        <begin position="63"/>
        <end position="91"/>
    </location>
</feature>
<dbReference type="GO" id="GO:0000981">
    <property type="term" value="F:DNA-binding transcription factor activity, RNA polymerase II-specific"/>
    <property type="evidence" value="ECO:0007669"/>
    <property type="project" value="InterPro"/>
</dbReference>
<feature type="compositionally biased region" description="Polar residues" evidence="3">
    <location>
        <begin position="8"/>
        <end position="18"/>
    </location>
</feature>
<evidence type="ECO:0000256" key="2">
    <source>
        <dbReference type="ARBA" id="ARBA00023242"/>
    </source>
</evidence>
<feature type="region of interest" description="Disordered" evidence="3">
    <location>
        <begin position="1"/>
        <end position="60"/>
    </location>
</feature>
<dbReference type="OrthoDB" id="3886144at2759"/>
<gene>
    <name evidence="5" type="ORF">HYPBUDRAFT_106260</name>
</gene>
<sequence>MVLIGQPQRHNSTYSGNSLKEDPASSEKTKNPRFSPSPPKNVKNLENSSDTSVKTKRTKSRNGCVTCKKKRLKCDETHPSCLRCTEKNIACGGYATNFKWRSFNDEPFEPKGSNAKPTTSNNTSKKRKAETKESNQEQVIQKHLELASLSVTGKSSKEIERDYQMISRGVNPTPDALIGSTKKLKRSQSQSTPQDSHLSISPPMARSLSVSSPLGLSLVRQDYSDIRNSSKPTPPSEVIEELQKPDQKTNNNNSFTDLNLTPHLTALLNYAFTGSNEEAYYFGNDNKLSDLVDVPLSPLALSNPAAQEKDNSKNHTSMVQSPGFRNIDLAHKFDPFINVQSPAGATPSLEFSSSQHDLLNSEQQQILFLYSQYTSSMMSIKNGPYENPWKSVIAPMAKNYPCLFDSIACMTLFHLAGNPGLEENKEHLLSRGGGYMKRCILELASGLSKMNDDLNCEKSLPADIALATCLNLAVSESFDTHTSSGIAHLKGAKSMIQKILSLFREFYRTISKIRRDSNASSQSPEDTLRKAREACKVFKKKLVLVDDSDWDKMIEDVLSNTCQDENLLVPKILQFLFNIWIYFEVLAQMTTCSNHDDKGIDLVDTITNILQETQKKHSSDLTLGENAETNFLLGNDNLFENFDSFNHEYIDPLLGCAQSLFSIMGDVANLISKIKKSKKKDGKSFRNSLTTITRAAQLRQRIVNWKPSISASMIDQSPLELNADSGWDIPSCIASAEAYRYATLIYLHQAVPEIPLLASHVLAEKIFILLASIPTTSNCSAIHIFPLLVASCEAESGEEREWCEARWAVLAGKLWLGNIDRALEVVKEVWTRKDEYNNKRSRDEELIKFGISNTDSNSDIAVQLSGLMAAVNNESQAAVVDDLKGTIHSRMHWSTVMREWNWEILLG</sequence>
<dbReference type="AlphaFoldDB" id="A0A1E4RN70"/>
<evidence type="ECO:0000259" key="4">
    <source>
        <dbReference type="PROSITE" id="PS50048"/>
    </source>
</evidence>
<dbReference type="GO" id="GO:0008270">
    <property type="term" value="F:zinc ion binding"/>
    <property type="evidence" value="ECO:0007669"/>
    <property type="project" value="InterPro"/>
</dbReference>
<keyword evidence="6" id="KW-1185">Reference proteome</keyword>
<dbReference type="GeneID" id="30993022"/>
<evidence type="ECO:0000313" key="6">
    <source>
        <dbReference type="Proteomes" id="UP000095085"/>
    </source>
</evidence>
<dbReference type="InterPro" id="IPR036864">
    <property type="entry name" value="Zn2-C6_fun-type_DNA-bd_sf"/>
</dbReference>
<feature type="compositionally biased region" description="Polar residues" evidence="3">
    <location>
        <begin position="187"/>
        <end position="199"/>
    </location>
</feature>
<dbReference type="CDD" id="cd00067">
    <property type="entry name" value="GAL4"/>
    <property type="match status" value="1"/>
</dbReference>
<dbReference type="Pfam" id="PF11951">
    <property type="entry name" value="Fungal_trans_2"/>
    <property type="match status" value="1"/>
</dbReference>
<dbReference type="InterPro" id="IPR001138">
    <property type="entry name" value="Zn2Cys6_DnaBD"/>
</dbReference>
<dbReference type="GO" id="GO:0000976">
    <property type="term" value="F:transcription cis-regulatory region binding"/>
    <property type="evidence" value="ECO:0007669"/>
    <property type="project" value="TreeGrafter"/>
</dbReference>
<dbReference type="SUPFAM" id="SSF57701">
    <property type="entry name" value="Zn2/Cys6 DNA-binding domain"/>
    <property type="match status" value="1"/>
</dbReference>
<evidence type="ECO:0000313" key="5">
    <source>
        <dbReference type="EMBL" id="ODV68717.1"/>
    </source>
</evidence>
<dbReference type="RefSeq" id="XP_020077784.1">
    <property type="nucleotide sequence ID" value="XM_020218472.1"/>
</dbReference>
<keyword evidence="2" id="KW-0539">Nucleus</keyword>
<dbReference type="Pfam" id="PF00172">
    <property type="entry name" value="Zn_clus"/>
    <property type="match status" value="1"/>
</dbReference>
<dbReference type="PROSITE" id="PS50048">
    <property type="entry name" value="ZN2_CY6_FUNGAL_2"/>
    <property type="match status" value="1"/>
</dbReference>
<evidence type="ECO:0000256" key="1">
    <source>
        <dbReference type="ARBA" id="ARBA00004123"/>
    </source>
</evidence>
<feature type="region of interest" description="Disordered" evidence="3">
    <location>
        <begin position="225"/>
        <end position="256"/>
    </location>
</feature>
<dbReference type="Proteomes" id="UP000095085">
    <property type="component" value="Unassembled WGS sequence"/>
</dbReference>
<evidence type="ECO:0000256" key="3">
    <source>
        <dbReference type="SAM" id="MobiDB-lite"/>
    </source>
</evidence>
<dbReference type="InterPro" id="IPR021858">
    <property type="entry name" value="Fun_TF"/>
</dbReference>
<name>A0A1E4RN70_9ASCO</name>
<accession>A0A1E4RN70</accession>
<dbReference type="SMART" id="SM00066">
    <property type="entry name" value="GAL4"/>
    <property type="match status" value="1"/>
</dbReference>
<dbReference type="PANTHER" id="PTHR37534">
    <property type="entry name" value="TRANSCRIPTIONAL ACTIVATOR PROTEIN UGA3"/>
    <property type="match status" value="1"/>
</dbReference>
<feature type="region of interest" description="Disordered" evidence="3">
    <location>
        <begin position="107"/>
        <end position="139"/>
    </location>
</feature>
<dbReference type="Gene3D" id="4.10.240.10">
    <property type="entry name" value="Zn(2)-C6 fungal-type DNA-binding domain"/>
    <property type="match status" value="1"/>
</dbReference>
<dbReference type="GO" id="GO:0005634">
    <property type="term" value="C:nucleus"/>
    <property type="evidence" value="ECO:0007669"/>
    <property type="project" value="UniProtKB-SubCell"/>
</dbReference>
<organism evidence="5 6">
    <name type="scientific">Hyphopichia burtonii NRRL Y-1933</name>
    <dbReference type="NCBI Taxonomy" id="984485"/>
    <lineage>
        <taxon>Eukaryota</taxon>
        <taxon>Fungi</taxon>
        <taxon>Dikarya</taxon>
        <taxon>Ascomycota</taxon>
        <taxon>Saccharomycotina</taxon>
        <taxon>Pichiomycetes</taxon>
        <taxon>Debaryomycetaceae</taxon>
        <taxon>Hyphopichia</taxon>
    </lineage>
</organism>
<dbReference type="PROSITE" id="PS00463">
    <property type="entry name" value="ZN2_CY6_FUNGAL_1"/>
    <property type="match status" value="1"/>
</dbReference>